<dbReference type="AlphaFoldDB" id="X6N8C2"/>
<evidence type="ECO:0000313" key="3">
    <source>
        <dbReference type="Proteomes" id="UP000023152"/>
    </source>
</evidence>
<name>X6N8C2_RETFI</name>
<accession>X6N8C2</accession>
<keyword evidence="3" id="KW-1185">Reference proteome</keyword>
<protein>
    <submittedName>
        <fullName evidence="2">Uncharacterized protein</fullName>
    </submittedName>
</protein>
<feature type="compositionally biased region" description="Acidic residues" evidence="1">
    <location>
        <begin position="1"/>
        <end position="11"/>
    </location>
</feature>
<evidence type="ECO:0000256" key="1">
    <source>
        <dbReference type="SAM" id="MobiDB-lite"/>
    </source>
</evidence>
<comment type="caution">
    <text evidence="2">The sequence shown here is derived from an EMBL/GenBank/DDBJ whole genome shotgun (WGS) entry which is preliminary data.</text>
</comment>
<evidence type="ECO:0000313" key="2">
    <source>
        <dbReference type="EMBL" id="ETO22163.1"/>
    </source>
</evidence>
<proteinExistence type="predicted"/>
<gene>
    <name evidence="2" type="ORF">RFI_15035</name>
</gene>
<feature type="region of interest" description="Disordered" evidence="1">
    <location>
        <begin position="1"/>
        <end position="37"/>
    </location>
</feature>
<dbReference type="Proteomes" id="UP000023152">
    <property type="component" value="Unassembled WGS sequence"/>
</dbReference>
<reference evidence="2 3" key="1">
    <citation type="journal article" date="2013" name="Curr. Biol.">
        <title>The Genome of the Foraminiferan Reticulomyxa filosa.</title>
        <authorList>
            <person name="Glockner G."/>
            <person name="Hulsmann N."/>
            <person name="Schleicher M."/>
            <person name="Noegel A.A."/>
            <person name="Eichinger L."/>
            <person name="Gallinger C."/>
            <person name="Pawlowski J."/>
            <person name="Sierra R."/>
            <person name="Euteneuer U."/>
            <person name="Pillet L."/>
            <person name="Moustafa A."/>
            <person name="Platzer M."/>
            <person name="Groth M."/>
            <person name="Szafranski K."/>
            <person name="Schliwa M."/>
        </authorList>
    </citation>
    <scope>NUCLEOTIDE SEQUENCE [LARGE SCALE GENOMIC DNA]</scope>
</reference>
<feature type="compositionally biased region" description="Basic and acidic residues" evidence="1">
    <location>
        <begin position="12"/>
        <end position="37"/>
    </location>
</feature>
<dbReference type="OrthoDB" id="270970at2759"/>
<organism evidence="2 3">
    <name type="scientific">Reticulomyxa filosa</name>
    <dbReference type="NCBI Taxonomy" id="46433"/>
    <lineage>
        <taxon>Eukaryota</taxon>
        <taxon>Sar</taxon>
        <taxon>Rhizaria</taxon>
        <taxon>Retaria</taxon>
        <taxon>Foraminifera</taxon>
        <taxon>Monothalamids</taxon>
        <taxon>Reticulomyxidae</taxon>
        <taxon>Reticulomyxa</taxon>
    </lineage>
</organism>
<sequence>MSENKTEEEEDKKEKSEKKTKEDEEKEAADKADEEARKKRLVKGDYVVQVHVIEGRELKGRYEQNFKIITYRDFGATSDPMVEVHVMNEKKTQQLLKS</sequence>
<dbReference type="EMBL" id="ASPP01010980">
    <property type="protein sequence ID" value="ETO22163.1"/>
    <property type="molecule type" value="Genomic_DNA"/>
</dbReference>